<protein>
    <submittedName>
        <fullName evidence="1">Uncharacterized protein</fullName>
    </submittedName>
</protein>
<name>A0A1M5GSN6_9ALTE</name>
<gene>
    <name evidence="1" type="ORF">SAMN05216361_1157</name>
</gene>
<dbReference type="Proteomes" id="UP000184520">
    <property type="component" value="Unassembled WGS sequence"/>
</dbReference>
<reference evidence="2" key="1">
    <citation type="submission" date="2016-11" db="EMBL/GenBank/DDBJ databases">
        <authorList>
            <person name="Varghese N."/>
            <person name="Submissions S."/>
        </authorList>
    </citation>
    <scope>NUCLEOTIDE SEQUENCE [LARGE SCALE GENOMIC DNA]</scope>
    <source>
        <strain evidence="2">CGMCC 1.8995</strain>
    </source>
</reference>
<dbReference type="AlphaFoldDB" id="A0A1M5GSN6"/>
<evidence type="ECO:0000313" key="1">
    <source>
        <dbReference type="EMBL" id="SHG06766.1"/>
    </source>
</evidence>
<dbReference type="OrthoDB" id="342114at2"/>
<accession>A0A1M5GSN6</accession>
<proteinExistence type="predicted"/>
<evidence type="ECO:0000313" key="2">
    <source>
        <dbReference type="Proteomes" id="UP000184520"/>
    </source>
</evidence>
<dbReference type="EMBL" id="FQWD01000002">
    <property type="protein sequence ID" value="SHG06766.1"/>
    <property type="molecule type" value="Genomic_DNA"/>
</dbReference>
<sequence>MINSLTLELLPVHSKEDQRLRVMVDGKPLLSMFETYESRFTDTIAGAYTDWLTVGDLKLRMLSSGERFMPLACDCGEWECWFVTGAVHISNGFVSWHQWRNPYRDKQVKPTNEHWCYKDFPSIVFEESQYRATIADAIAAL</sequence>
<organism evidence="1 2">
    <name type="scientific">Marisediminitalea aggregata</name>
    <dbReference type="NCBI Taxonomy" id="634436"/>
    <lineage>
        <taxon>Bacteria</taxon>
        <taxon>Pseudomonadati</taxon>
        <taxon>Pseudomonadota</taxon>
        <taxon>Gammaproteobacteria</taxon>
        <taxon>Alteromonadales</taxon>
        <taxon>Alteromonadaceae</taxon>
        <taxon>Marisediminitalea</taxon>
    </lineage>
</organism>
<keyword evidence="2" id="KW-1185">Reference proteome</keyword>
<dbReference type="RefSeq" id="WP_073319255.1">
    <property type="nucleotide sequence ID" value="NZ_FQWD01000002.1"/>
</dbReference>